<dbReference type="InterPro" id="IPR009057">
    <property type="entry name" value="Homeodomain-like_sf"/>
</dbReference>
<dbReference type="PANTHER" id="PTHR43280:SF2">
    <property type="entry name" value="HTH-TYPE TRANSCRIPTIONAL REGULATOR EXSA"/>
    <property type="match status" value="1"/>
</dbReference>
<protein>
    <submittedName>
        <fullName evidence="5">AraC family transcriptional regulator</fullName>
    </submittedName>
</protein>
<dbReference type="GO" id="GO:0043565">
    <property type="term" value="F:sequence-specific DNA binding"/>
    <property type="evidence" value="ECO:0007669"/>
    <property type="project" value="InterPro"/>
</dbReference>
<dbReference type="GeneID" id="93335262"/>
<evidence type="ECO:0000259" key="4">
    <source>
        <dbReference type="PROSITE" id="PS01124"/>
    </source>
</evidence>
<evidence type="ECO:0000313" key="5">
    <source>
        <dbReference type="EMBL" id="RGC32034.1"/>
    </source>
</evidence>
<evidence type="ECO:0000256" key="3">
    <source>
        <dbReference type="ARBA" id="ARBA00023163"/>
    </source>
</evidence>
<gene>
    <name evidence="5" type="ORF">DWX41_10430</name>
</gene>
<dbReference type="InterPro" id="IPR037923">
    <property type="entry name" value="HTH-like"/>
</dbReference>
<dbReference type="PROSITE" id="PS00041">
    <property type="entry name" value="HTH_ARAC_FAMILY_1"/>
    <property type="match status" value="1"/>
</dbReference>
<organism evidence="5 6">
    <name type="scientific">Hungatella hathewayi</name>
    <dbReference type="NCBI Taxonomy" id="154046"/>
    <lineage>
        <taxon>Bacteria</taxon>
        <taxon>Bacillati</taxon>
        <taxon>Bacillota</taxon>
        <taxon>Clostridia</taxon>
        <taxon>Lachnospirales</taxon>
        <taxon>Lachnospiraceae</taxon>
        <taxon>Hungatella</taxon>
    </lineage>
</organism>
<dbReference type="Gene3D" id="2.60.120.10">
    <property type="entry name" value="Jelly Rolls"/>
    <property type="match status" value="1"/>
</dbReference>
<dbReference type="RefSeq" id="WP_025656576.1">
    <property type="nucleotide sequence ID" value="NZ_QVIA01000010.1"/>
</dbReference>
<proteinExistence type="predicted"/>
<dbReference type="InterPro" id="IPR018062">
    <property type="entry name" value="HTH_AraC-typ_CS"/>
</dbReference>
<dbReference type="Pfam" id="PF12833">
    <property type="entry name" value="HTH_18"/>
    <property type="match status" value="1"/>
</dbReference>
<dbReference type="InterPro" id="IPR018060">
    <property type="entry name" value="HTH_AraC"/>
</dbReference>
<evidence type="ECO:0000313" key="6">
    <source>
        <dbReference type="Proteomes" id="UP000261111"/>
    </source>
</evidence>
<reference evidence="5 6" key="1">
    <citation type="submission" date="2018-08" db="EMBL/GenBank/DDBJ databases">
        <title>A genome reference for cultivated species of the human gut microbiota.</title>
        <authorList>
            <person name="Zou Y."/>
            <person name="Xue W."/>
            <person name="Luo G."/>
        </authorList>
    </citation>
    <scope>NUCLEOTIDE SEQUENCE [LARGE SCALE GENOMIC DNA]</scope>
    <source>
        <strain evidence="5 6">AF19-21</strain>
    </source>
</reference>
<dbReference type="AlphaFoldDB" id="A0A3E2WW25"/>
<dbReference type="InterPro" id="IPR014710">
    <property type="entry name" value="RmlC-like_jellyroll"/>
</dbReference>
<dbReference type="InterPro" id="IPR003313">
    <property type="entry name" value="AraC-bd"/>
</dbReference>
<comment type="caution">
    <text evidence="5">The sequence shown here is derived from an EMBL/GenBank/DDBJ whole genome shotgun (WGS) entry which is preliminary data.</text>
</comment>
<keyword evidence="1" id="KW-0805">Transcription regulation</keyword>
<dbReference type="PROSITE" id="PS01124">
    <property type="entry name" value="HTH_ARAC_FAMILY_2"/>
    <property type="match status" value="1"/>
</dbReference>
<dbReference type="GO" id="GO:0003700">
    <property type="term" value="F:DNA-binding transcription factor activity"/>
    <property type="evidence" value="ECO:0007669"/>
    <property type="project" value="InterPro"/>
</dbReference>
<sequence length="301" mass="34947">MEYIKDAPFANIFVCNGDIDFHDYYYISPFKEIEDSIYYCVNRTGIESRVPSLFFVERDSTMSYCEVFCIFSGKGRLTFRGNTYELGKNQVIVLPAGEEHSYGSDEAEPLGMSWVEFYGGDSRRLTRHIVDTQGPVIEGMIFSDASAALGILQQKLMIDERQNVSLEIYRLLLEILKNERRYAMAEISQDVKANFSRVEAYIDAHLRDRITNSQLADVCGISLPYFIKQFKAIYRMTPQEFVMNRRLRKGRQMLMQTGLPVDEISEMLGFCNTSHFIRRFREKEKMTPAQYRGAYRIEQGL</sequence>
<name>A0A3E2WW25_9FIRM</name>
<dbReference type="SMART" id="SM00342">
    <property type="entry name" value="HTH_ARAC"/>
    <property type="match status" value="1"/>
</dbReference>
<dbReference type="Gene3D" id="1.10.10.60">
    <property type="entry name" value="Homeodomain-like"/>
    <property type="match status" value="2"/>
</dbReference>
<dbReference type="EMBL" id="QVIA01000010">
    <property type="protein sequence ID" value="RGC32034.1"/>
    <property type="molecule type" value="Genomic_DNA"/>
</dbReference>
<keyword evidence="3" id="KW-0804">Transcription</keyword>
<evidence type="ECO:0000256" key="2">
    <source>
        <dbReference type="ARBA" id="ARBA00023125"/>
    </source>
</evidence>
<evidence type="ECO:0000256" key="1">
    <source>
        <dbReference type="ARBA" id="ARBA00023015"/>
    </source>
</evidence>
<dbReference type="Proteomes" id="UP000261111">
    <property type="component" value="Unassembled WGS sequence"/>
</dbReference>
<dbReference type="SUPFAM" id="SSF46689">
    <property type="entry name" value="Homeodomain-like"/>
    <property type="match status" value="2"/>
</dbReference>
<dbReference type="PANTHER" id="PTHR43280">
    <property type="entry name" value="ARAC-FAMILY TRANSCRIPTIONAL REGULATOR"/>
    <property type="match status" value="1"/>
</dbReference>
<accession>A0A3E2WW25</accession>
<keyword evidence="2" id="KW-0238">DNA-binding</keyword>
<feature type="domain" description="HTH araC/xylS-type" evidence="4">
    <location>
        <begin position="196"/>
        <end position="294"/>
    </location>
</feature>
<dbReference type="Pfam" id="PF02311">
    <property type="entry name" value="AraC_binding"/>
    <property type="match status" value="1"/>
</dbReference>
<dbReference type="SUPFAM" id="SSF51215">
    <property type="entry name" value="Regulatory protein AraC"/>
    <property type="match status" value="1"/>
</dbReference>